<dbReference type="EMBL" id="JAHOEI010000001">
    <property type="protein sequence ID" value="MBV3386234.1"/>
    <property type="molecule type" value="Genomic_DNA"/>
</dbReference>
<proteinExistence type="predicted"/>
<reference evidence="1" key="1">
    <citation type="submission" date="2021-06" db="EMBL/GenBank/DDBJ databases">
        <title>Collection of gut derived symbiotic bacterial strains cultured from healthy donors.</title>
        <authorList>
            <person name="Lin H."/>
            <person name="Littmann E."/>
            <person name="Pamer E.G."/>
        </authorList>
    </citation>
    <scope>NUCLEOTIDE SEQUENCE</scope>
    <source>
        <strain evidence="1">MSK.21.74</strain>
    </source>
</reference>
<sequence length="157" mass="17976">MENQNKDAAANVVANVQEERMHPIFEECEVMVAGKPAREHMLSMNGMYISGITDEQLKEMHEKLTELLTGEKPMKYFYAEVIIPSKDGHYDVRHDMVTSSTDEGTFPLTKTIQGARDRHLEDESLDLNRIHVSSVFEINKADYNMFIATRVLANKKE</sequence>
<name>A0AAW4N446_9BACT</name>
<dbReference type="Proteomes" id="UP001196765">
    <property type="component" value="Unassembled WGS sequence"/>
</dbReference>
<accession>A0AAW4N446</accession>
<organism evidence="1 2">
    <name type="scientific">Segatella copri</name>
    <dbReference type="NCBI Taxonomy" id="165179"/>
    <lineage>
        <taxon>Bacteria</taxon>
        <taxon>Pseudomonadati</taxon>
        <taxon>Bacteroidota</taxon>
        <taxon>Bacteroidia</taxon>
        <taxon>Bacteroidales</taxon>
        <taxon>Prevotellaceae</taxon>
        <taxon>Segatella</taxon>
    </lineage>
</organism>
<dbReference type="AlphaFoldDB" id="A0AAW4N446"/>
<gene>
    <name evidence="1" type="ORF">KSW82_00510</name>
</gene>
<evidence type="ECO:0000313" key="1">
    <source>
        <dbReference type="EMBL" id="MBV3386234.1"/>
    </source>
</evidence>
<comment type="caution">
    <text evidence="1">The sequence shown here is derived from an EMBL/GenBank/DDBJ whole genome shotgun (WGS) entry which is preliminary data.</text>
</comment>
<protein>
    <submittedName>
        <fullName evidence="1">Uncharacterized protein</fullName>
    </submittedName>
</protein>
<evidence type="ECO:0000313" key="2">
    <source>
        <dbReference type="Proteomes" id="UP001196765"/>
    </source>
</evidence>
<dbReference type="RefSeq" id="WP_217743741.1">
    <property type="nucleotide sequence ID" value="NZ_JAHOEI010000001.1"/>
</dbReference>